<dbReference type="HOGENOM" id="CLU_049929_0_0_1"/>
<dbReference type="RefSeq" id="XP_012188428.1">
    <property type="nucleotide sequence ID" value="XM_012333038.1"/>
</dbReference>
<accession>R9P0Z2</accession>
<dbReference type="AlphaFoldDB" id="R9P0Z2"/>
<dbReference type="Gene3D" id="3.30.710.10">
    <property type="entry name" value="Potassium Channel Kv1.1, Chain A"/>
    <property type="match status" value="1"/>
</dbReference>
<dbReference type="STRING" id="1305764.R9P0Z2"/>
<proteinExistence type="predicted"/>
<dbReference type="OrthoDB" id="6359816at2759"/>
<evidence type="ECO:0000313" key="1">
    <source>
        <dbReference type="EMBL" id="GAC94841.1"/>
    </source>
</evidence>
<dbReference type="eggNOG" id="ENOG502RWYW">
    <property type="taxonomic scope" value="Eukaryota"/>
</dbReference>
<evidence type="ECO:0000313" key="2">
    <source>
        <dbReference type="Proteomes" id="UP000014071"/>
    </source>
</evidence>
<protein>
    <recommendedName>
        <fullName evidence="3">BTB domain-containing protein</fullName>
    </recommendedName>
</protein>
<dbReference type="GeneID" id="24107707"/>
<organism evidence="1 2">
    <name type="scientific">Pseudozyma hubeiensis (strain SY62)</name>
    <name type="common">Yeast</name>
    <dbReference type="NCBI Taxonomy" id="1305764"/>
    <lineage>
        <taxon>Eukaryota</taxon>
        <taxon>Fungi</taxon>
        <taxon>Dikarya</taxon>
        <taxon>Basidiomycota</taxon>
        <taxon>Ustilaginomycotina</taxon>
        <taxon>Ustilaginomycetes</taxon>
        <taxon>Ustilaginales</taxon>
        <taxon>Ustilaginaceae</taxon>
        <taxon>Pseudozyma</taxon>
    </lineage>
</organism>
<name>R9P0Z2_PSEHS</name>
<keyword evidence="2" id="KW-1185">Reference proteome</keyword>
<dbReference type="InterPro" id="IPR011333">
    <property type="entry name" value="SKP1/BTB/POZ_sf"/>
</dbReference>
<evidence type="ECO:0008006" key="3">
    <source>
        <dbReference type="Google" id="ProtNLM"/>
    </source>
</evidence>
<reference evidence="2" key="1">
    <citation type="journal article" date="2013" name="Genome Announc.">
        <title>Draft genome sequence of the basidiomycetous yeast-like fungus Pseudozyma hubeiensis SY62, which produces an abundant amount of the biosurfactant mannosylerythritol lipids.</title>
        <authorList>
            <person name="Konishi M."/>
            <person name="Hatada Y."/>
            <person name="Horiuchi J."/>
        </authorList>
    </citation>
    <scope>NUCLEOTIDE SEQUENCE [LARGE SCALE GENOMIC DNA]</scope>
    <source>
        <strain evidence="2">SY62</strain>
    </source>
</reference>
<sequence>MHRPPIPSSGSPALVSPGLLEAQTAAITDAIATGQWGDACFVVKSSSGDFAFVRFWAWLNLLRANGADYLADRVEQSSFDCLEDAVAALRSPAAAHSQPTRTTSKTRAENGHRQMLYYPVSNICATTMRAIIDFLQTGNIQFAPVTSFIEEFDDEEDHASVDTFVDIPEERASQTQALPVGPTFSSAVVTSPKSVYRAAKKYRLVFLQRLASSVIDEQITPKNCLNELFGSLSLRYAEVFEKRLEYVLQHWNEIEDKAQLSSLITTTRNHSRAIDAFNAIIKHTSITH</sequence>
<dbReference type="Proteomes" id="UP000014071">
    <property type="component" value="Unassembled WGS sequence"/>
</dbReference>
<dbReference type="EMBL" id="DF238786">
    <property type="protein sequence ID" value="GAC94841.1"/>
    <property type="molecule type" value="Genomic_DNA"/>
</dbReference>
<gene>
    <name evidence="1" type="ORF">PHSY_002414</name>
</gene>